<accession>A0ABQ6M7C2</accession>
<dbReference type="InterPro" id="IPR024864">
    <property type="entry name" value="Nup54/Nup57/Nup44"/>
</dbReference>
<sequence length="370" mass="37373">SSPPPPMAFNFGSPAPSAPAAPAFGSAAPAPGGFSFGAASPAPAAPAFGAAPAPAAPPPLFGAAAGAAPGAAPAAAPLFGAAPAAPAAAVFGAAPAPASFGAAPAPASFGGAPAPALFGAPAPAQSSLFAAVAGAPAAPAWGAPAPVWGAPPPALAPAAAQPPGSAFGFSPPPNPALTPQQQQFQASQHEHLLKLERQLGELHDAYDPASPNCRFKAAFYNAVDPAQRHLYSKPPEVAQEDWTQAEAKNPDSRALVPAPVRGVAALGERAEAQRKASRQLQDYIQSLEKTAETLKSKSKQSEEAYLSAKNNQVALDRRLMSALLKVELFRSMGSPLNQQEVRFREDVKAAHARLDKHQALLTSILSSLPA</sequence>
<comment type="caution">
    <text evidence="6">The sequence shown here is derived from an EMBL/GenBank/DDBJ whole genome shotgun (WGS) entry which is preliminary data.</text>
</comment>
<dbReference type="InterPro" id="IPR025712">
    <property type="entry name" value="Nup54_alpha-helical_dom"/>
</dbReference>
<protein>
    <recommendedName>
        <fullName evidence="5">Nucleoporin Nup54 alpha-helical domain-containing protein</fullName>
    </recommendedName>
</protein>
<feature type="coiled-coil region" evidence="4">
    <location>
        <begin position="277"/>
        <end position="304"/>
    </location>
</feature>
<feature type="domain" description="Nucleoporin Nup54 alpha-helical" evidence="5">
    <location>
        <begin position="233"/>
        <end position="359"/>
    </location>
</feature>
<dbReference type="EMBL" id="BRYB01005137">
    <property type="protein sequence ID" value="GMI20877.1"/>
    <property type="molecule type" value="Genomic_DNA"/>
</dbReference>
<dbReference type="PANTHER" id="PTHR13000">
    <property type="entry name" value="NUCLEOPORIN P54"/>
    <property type="match status" value="1"/>
</dbReference>
<evidence type="ECO:0000256" key="2">
    <source>
        <dbReference type="ARBA" id="ARBA00022448"/>
    </source>
</evidence>
<evidence type="ECO:0000259" key="5">
    <source>
        <dbReference type="Pfam" id="PF13874"/>
    </source>
</evidence>
<keyword evidence="3" id="KW-0539">Nucleus</keyword>
<gene>
    <name evidence="6" type="ORF">TeGR_g6930</name>
</gene>
<feature type="non-terminal residue" evidence="6">
    <location>
        <position position="1"/>
    </location>
</feature>
<evidence type="ECO:0000256" key="4">
    <source>
        <dbReference type="SAM" id="Coils"/>
    </source>
</evidence>
<name>A0ABQ6M7C2_9STRA</name>
<evidence type="ECO:0000256" key="3">
    <source>
        <dbReference type="ARBA" id="ARBA00023242"/>
    </source>
</evidence>
<evidence type="ECO:0000256" key="1">
    <source>
        <dbReference type="ARBA" id="ARBA00004123"/>
    </source>
</evidence>
<keyword evidence="4" id="KW-0175">Coiled coil</keyword>
<organism evidence="6 7">
    <name type="scientific">Tetraparma gracilis</name>
    <dbReference type="NCBI Taxonomy" id="2962635"/>
    <lineage>
        <taxon>Eukaryota</taxon>
        <taxon>Sar</taxon>
        <taxon>Stramenopiles</taxon>
        <taxon>Ochrophyta</taxon>
        <taxon>Bolidophyceae</taxon>
        <taxon>Parmales</taxon>
        <taxon>Triparmaceae</taxon>
        <taxon>Tetraparma</taxon>
    </lineage>
</organism>
<evidence type="ECO:0000313" key="7">
    <source>
        <dbReference type="Proteomes" id="UP001165060"/>
    </source>
</evidence>
<evidence type="ECO:0000313" key="6">
    <source>
        <dbReference type="EMBL" id="GMI20877.1"/>
    </source>
</evidence>
<proteinExistence type="predicted"/>
<comment type="subcellular location">
    <subcellularLocation>
        <location evidence="1">Nucleus</location>
    </subcellularLocation>
</comment>
<reference evidence="6 7" key="1">
    <citation type="journal article" date="2023" name="Commun. Biol.">
        <title>Genome analysis of Parmales, the sister group of diatoms, reveals the evolutionary specialization of diatoms from phago-mixotrophs to photoautotrophs.</title>
        <authorList>
            <person name="Ban H."/>
            <person name="Sato S."/>
            <person name="Yoshikawa S."/>
            <person name="Yamada K."/>
            <person name="Nakamura Y."/>
            <person name="Ichinomiya M."/>
            <person name="Sato N."/>
            <person name="Blanc-Mathieu R."/>
            <person name="Endo H."/>
            <person name="Kuwata A."/>
            <person name="Ogata H."/>
        </authorList>
    </citation>
    <scope>NUCLEOTIDE SEQUENCE [LARGE SCALE GENOMIC DNA]</scope>
</reference>
<dbReference type="PANTHER" id="PTHR13000:SF0">
    <property type="entry name" value="NUCLEOPORIN P54"/>
    <property type="match status" value="1"/>
</dbReference>
<keyword evidence="2" id="KW-0813">Transport</keyword>
<keyword evidence="7" id="KW-1185">Reference proteome</keyword>
<dbReference type="Proteomes" id="UP001165060">
    <property type="component" value="Unassembled WGS sequence"/>
</dbReference>
<dbReference type="Pfam" id="PF13874">
    <property type="entry name" value="Nup54"/>
    <property type="match status" value="1"/>
</dbReference>